<dbReference type="Gene3D" id="1.10.510.10">
    <property type="entry name" value="Transferase(Phosphotransferase) domain 1"/>
    <property type="match status" value="1"/>
</dbReference>
<dbReference type="InterPro" id="IPR000719">
    <property type="entry name" value="Prot_kinase_dom"/>
</dbReference>
<feature type="non-terminal residue" evidence="2">
    <location>
        <position position="250"/>
    </location>
</feature>
<dbReference type="AlphaFoldDB" id="A0A5J4TCG5"/>
<dbReference type="SUPFAM" id="SSF56112">
    <property type="entry name" value="Protein kinase-like (PK-like)"/>
    <property type="match status" value="1"/>
</dbReference>
<protein>
    <recommendedName>
        <fullName evidence="1">Protein kinase domain-containing protein</fullName>
    </recommendedName>
</protein>
<dbReference type="Proteomes" id="UP000324800">
    <property type="component" value="Unassembled WGS sequence"/>
</dbReference>
<dbReference type="PROSITE" id="PS50011">
    <property type="entry name" value="PROTEIN_KINASE_DOM"/>
    <property type="match status" value="1"/>
</dbReference>
<evidence type="ECO:0000259" key="1">
    <source>
        <dbReference type="PROSITE" id="PS50011"/>
    </source>
</evidence>
<dbReference type="EMBL" id="SNRW01033770">
    <property type="protein sequence ID" value="KAA6355948.1"/>
    <property type="molecule type" value="Genomic_DNA"/>
</dbReference>
<evidence type="ECO:0000313" key="3">
    <source>
        <dbReference type="Proteomes" id="UP000324800"/>
    </source>
</evidence>
<dbReference type="SMART" id="SM00220">
    <property type="entry name" value="S_TKc"/>
    <property type="match status" value="1"/>
</dbReference>
<gene>
    <name evidence="2" type="ORF">EZS28_048525</name>
</gene>
<accession>A0A5J4TCG5</accession>
<sequence>AFVDSIDMYIVLEHFGGKRFVEMKMSKGILNEDEWRMIHIQRFMFYTLSGIAFLHSQGFVHGELCPEDLNIFDDGTIKIDTLRLPQIRGNEQSAHLLTDPIMIYCAPEVQTGEIPTMQSDIWSLGVILLENIAQIHPFKGSSQAETLMNIRNGRLNSITPIPKDVGDLIMKMISVSPQKRPSASDLLKSNFIKAYSLIELKKLKTKGEILDELRIAEYRQLQAQEKSLINVEERNVMAQRIKTIEKAKSE</sequence>
<name>A0A5J4TCG5_9EUKA</name>
<reference evidence="2 3" key="1">
    <citation type="submission" date="2019-03" db="EMBL/GenBank/DDBJ databases">
        <title>Single cell metagenomics reveals metabolic interactions within the superorganism composed of flagellate Streblomastix strix and complex community of Bacteroidetes bacteria on its surface.</title>
        <authorList>
            <person name="Treitli S.C."/>
            <person name="Kolisko M."/>
            <person name="Husnik F."/>
            <person name="Keeling P."/>
            <person name="Hampl V."/>
        </authorList>
    </citation>
    <scope>NUCLEOTIDE SEQUENCE [LARGE SCALE GENOMIC DNA]</scope>
    <source>
        <strain evidence="2">ST1C</strain>
    </source>
</reference>
<organism evidence="2 3">
    <name type="scientific">Streblomastix strix</name>
    <dbReference type="NCBI Taxonomy" id="222440"/>
    <lineage>
        <taxon>Eukaryota</taxon>
        <taxon>Metamonada</taxon>
        <taxon>Preaxostyla</taxon>
        <taxon>Oxymonadida</taxon>
        <taxon>Streblomastigidae</taxon>
        <taxon>Streblomastix</taxon>
    </lineage>
</organism>
<proteinExistence type="predicted"/>
<dbReference type="PANTHER" id="PTHR44167">
    <property type="entry name" value="OVARIAN-SPECIFIC SERINE/THREONINE-PROTEIN KINASE LOK-RELATED"/>
    <property type="match status" value="1"/>
</dbReference>
<dbReference type="Pfam" id="PF00069">
    <property type="entry name" value="Pkinase"/>
    <property type="match status" value="1"/>
</dbReference>
<dbReference type="PANTHER" id="PTHR44167:SF24">
    <property type="entry name" value="SERINE_THREONINE-PROTEIN KINASE CHK2"/>
    <property type="match status" value="1"/>
</dbReference>
<dbReference type="GO" id="GO:0005524">
    <property type="term" value="F:ATP binding"/>
    <property type="evidence" value="ECO:0007669"/>
    <property type="project" value="InterPro"/>
</dbReference>
<feature type="domain" description="Protein kinase" evidence="1">
    <location>
        <begin position="1"/>
        <end position="192"/>
    </location>
</feature>
<dbReference type="InterPro" id="IPR011009">
    <property type="entry name" value="Kinase-like_dom_sf"/>
</dbReference>
<evidence type="ECO:0000313" key="2">
    <source>
        <dbReference type="EMBL" id="KAA6355948.1"/>
    </source>
</evidence>
<dbReference type="GO" id="GO:0004672">
    <property type="term" value="F:protein kinase activity"/>
    <property type="evidence" value="ECO:0007669"/>
    <property type="project" value="InterPro"/>
</dbReference>
<dbReference type="OrthoDB" id="4062651at2759"/>
<feature type="non-terminal residue" evidence="2">
    <location>
        <position position="1"/>
    </location>
</feature>
<comment type="caution">
    <text evidence="2">The sequence shown here is derived from an EMBL/GenBank/DDBJ whole genome shotgun (WGS) entry which is preliminary data.</text>
</comment>